<sequence>MFEYYNKRLREINEDFKKNKDKYFKIISEIAKKYKGKAYLFGSQIKGTAIASSDVDVLIEIPCNVYWLTVLSELMREIRNPKFEFHIHCGKEAEELKKLIKDYIELD</sequence>
<dbReference type="SUPFAM" id="SSF81301">
    <property type="entry name" value="Nucleotidyltransferase"/>
    <property type="match status" value="1"/>
</dbReference>
<dbReference type="GO" id="GO:0016779">
    <property type="term" value="F:nucleotidyltransferase activity"/>
    <property type="evidence" value="ECO:0007669"/>
    <property type="project" value="InterPro"/>
</dbReference>
<reference evidence="2 3" key="1">
    <citation type="journal article" date="2022" name="Microbiol. Resour. Announc.">
        <title>Complete Genome Sequence of the Hyperthermophilic and Acidophilic Archaeon Saccharolobus caldissimus Strain HS-3T.</title>
        <authorList>
            <person name="Sakai H.D."/>
            <person name="Kurosawa N."/>
        </authorList>
    </citation>
    <scope>NUCLEOTIDE SEQUENCE [LARGE SCALE GENOMIC DNA]</scope>
    <source>
        <strain evidence="2 3">JCM32116</strain>
    </source>
</reference>
<feature type="domain" description="Polymerase nucleotidyl transferase" evidence="1">
    <location>
        <begin position="25"/>
        <end position="83"/>
    </location>
</feature>
<accession>A0AAQ4CQG0</accession>
<evidence type="ECO:0000259" key="1">
    <source>
        <dbReference type="Pfam" id="PF01909"/>
    </source>
</evidence>
<gene>
    <name evidence="2" type="ORF">SACC_10580</name>
</gene>
<dbReference type="CDD" id="cd05403">
    <property type="entry name" value="NT_KNTase_like"/>
    <property type="match status" value="1"/>
</dbReference>
<dbReference type="InterPro" id="IPR043519">
    <property type="entry name" value="NT_sf"/>
</dbReference>
<proteinExistence type="predicted"/>
<evidence type="ECO:0000313" key="3">
    <source>
        <dbReference type="Proteomes" id="UP001319921"/>
    </source>
</evidence>
<dbReference type="Pfam" id="PF01909">
    <property type="entry name" value="NTP_transf_2"/>
    <property type="match status" value="1"/>
</dbReference>
<dbReference type="RefSeq" id="WP_229571989.1">
    <property type="nucleotide sequence ID" value="NZ_AP025226.1"/>
</dbReference>
<protein>
    <recommendedName>
        <fullName evidence="1">Polymerase nucleotidyl transferase domain-containing protein</fullName>
    </recommendedName>
</protein>
<dbReference type="KEGG" id="scas:SACC_10580"/>
<dbReference type="AlphaFoldDB" id="A0AAQ4CQG0"/>
<dbReference type="Proteomes" id="UP001319921">
    <property type="component" value="Chromosome"/>
</dbReference>
<keyword evidence="3" id="KW-1185">Reference proteome</keyword>
<dbReference type="GeneID" id="68865803"/>
<evidence type="ECO:0000313" key="2">
    <source>
        <dbReference type="EMBL" id="BDB98041.1"/>
    </source>
</evidence>
<name>A0AAQ4CQG0_9CREN</name>
<dbReference type="InterPro" id="IPR002934">
    <property type="entry name" value="Polymerase_NTP_transf_dom"/>
</dbReference>
<organism evidence="2 3">
    <name type="scientific">Saccharolobus caldissimus</name>
    <dbReference type="NCBI Taxonomy" id="1702097"/>
    <lineage>
        <taxon>Archaea</taxon>
        <taxon>Thermoproteota</taxon>
        <taxon>Thermoprotei</taxon>
        <taxon>Sulfolobales</taxon>
        <taxon>Sulfolobaceae</taxon>
        <taxon>Saccharolobus</taxon>
    </lineage>
</organism>
<dbReference type="EMBL" id="AP025226">
    <property type="protein sequence ID" value="BDB98041.1"/>
    <property type="molecule type" value="Genomic_DNA"/>
</dbReference>
<dbReference type="Gene3D" id="3.30.460.10">
    <property type="entry name" value="Beta Polymerase, domain 2"/>
    <property type="match status" value="1"/>
</dbReference>